<name>A0A8S4QZX3_9NEOP</name>
<keyword evidence="2" id="KW-1185">Reference proteome</keyword>
<accession>A0A8S4QZX3</accession>
<reference evidence="1" key="1">
    <citation type="submission" date="2022-03" db="EMBL/GenBank/DDBJ databases">
        <authorList>
            <person name="Lindestad O."/>
        </authorList>
    </citation>
    <scope>NUCLEOTIDE SEQUENCE</scope>
</reference>
<organism evidence="1 2">
    <name type="scientific">Pararge aegeria aegeria</name>
    <dbReference type="NCBI Taxonomy" id="348720"/>
    <lineage>
        <taxon>Eukaryota</taxon>
        <taxon>Metazoa</taxon>
        <taxon>Ecdysozoa</taxon>
        <taxon>Arthropoda</taxon>
        <taxon>Hexapoda</taxon>
        <taxon>Insecta</taxon>
        <taxon>Pterygota</taxon>
        <taxon>Neoptera</taxon>
        <taxon>Endopterygota</taxon>
        <taxon>Lepidoptera</taxon>
        <taxon>Glossata</taxon>
        <taxon>Ditrysia</taxon>
        <taxon>Papilionoidea</taxon>
        <taxon>Nymphalidae</taxon>
        <taxon>Satyrinae</taxon>
        <taxon>Satyrini</taxon>
        <taxon>Parargina</taxon>
        <taxon>Pararge</taxon>
    </lineage>
</organism>
<sequence length="120" mass="13163">LMEEEDGEKELTALQREIDAQLEKDCKRKKNNGVGALPVAENDEVAEAEDEEASRFAAQDTLSLIGEITRDGQPNNAAATSDNRRLEQGLAKPLISATISYVLDVETSEHHRAVFSIVII</sequence>
<dbReference type="Proteomes" id="UP000838756">
    <property type="component" value="Unassembled WGS sequence"/>
</dbReference>
<evidence type="ECO:0000313" key="2">
    <source>
        <dbReference type="Proteomes" id="UP000838756"/>
    </source>
</evidence>
<protein>
    <submittedName>
        <fullName evidence="1">Jg1245 protein</fullName>
    </submittedName>
</protein>
<comment type="caution">
    <text evidence="1">The sequence shown here is derived from an EMBL/GenBank/DDBJ whole genome shotgun (WGS) entry which is preliminary data.</text>
</comment>
<dbReference type="EMBL" id="CAKXAJ010023557">
    <property type="protein sequence ID" value="CAH2227875.1"/>
    <property type="molecule type" value="Genomic_DNA"/>
</dbReference>
<gene>
    <name evidence="1" type="primary">jg1245</name>
    <name evidence="1" type="ORF">PAEG_LOCUS8119</name>
</gene>
<proteinExistence type="predicted"/>
<dbReference type="AlphaFoldDB" id="A0A8S4QZX3"/>
<feature type="non-terminal residue" evidence="1">
    <location>
        <position position="1"/>
    </location>
</feature>
<evidence type="ECO:0000313" key="1">
    <source>
        <dbReference type="EMBL" id="CAH2227875.1"/>
    </source>
</evidence>